<dbReference type="SUPFAM" id="SSF47240">
    <property type="entry name" value="Ferritin-like"/>
    <property type="match status" value="1"/>
</dbReference>
<evidence type="ECO:0000313" key="12">
    <source>
        <dbReference type="EMBL" id="QDP77784.1"/>
    </source>
</evidence>
<comment type="similarity">
    <text evidence="2">Belongs to the fatty acid desaturase type 2 family.</text>
</comment>
<evidence type="ECO:0000256" key="9">
    <source>
        <dbReference type="ARBA" id="ARBA00023098"/>
    </source>
</evidence>
<dbReference type="PIRSF" id="PIRSF000346">
    <property type="entry name" value="Dlt9_acylACP_des"/>
    <property type="match status" value="1"/>
</dbReference>
<keyword evidence="7" id="KW-0560">Oxidoreductase</keyword>
<evidence type="ECO:0000256" key="8">
    <source>
        <dbReference type="ARBA" id="ARBA00023004"/>
    </source>
</evidence>
<dbReference type="InterPro" id="IPR005067">
    <property type="entry name" value="Fatty_acid_desaturase-2"/>
</dbReference>
<reference evidence="12 13" key="1">
    <citation type="submission" date="2019-07" db="EMBL/GenBank/DDBJ databases">
        <title>Complete Genome Sequence and Methylome Analysis of Nocardia otitidis-caviarum NEB252.</title>
        <authorList>
            <person name="Fomenkov A."/>
            <person name="Anton B.P."/>
            <person name="Vincze T."/>
            <person name="Roberts R.J."/>
        </authorList>
    </citation>
    <scope>NUCLEOTIDE SEQUENCE [LARGE SCALE GENOMIC DNA]</scope>
    <source>
        <strain evidence="12 13">NEB252</strain>
    </source>
</reference>
<protein>
    <submittedName>
        <fullName evidence="12">Acyl-ACP desaturase</fullName>
    </submittedName>
</protein>
<comment type="subunit">
    <text evidence="3">Homodimer.</text>
</comment>
<keyword evidence="4" id="KW-0444">Lipid biosynthesis</keyword>
<dbReference type="AlphaFoldDB" id="A0A516NFU7"/>
<proteinExistence type="inferred from homology"/>
<keyword evidence="5 11" id="KW-0479">Metal-binding</keyword>
<dbReference type="EMBL" id="CP041695">
    <property type="protein sequence ID" value="QDP77784.1"/>
    <property type="molecule type" value="Genomic_DNA"/>
</dbReference>
<dbReference type="InterPro" id="IPR012348">
    <property type="entry name" value="RNR-like"/>
</dbReference>
<keyword evidence="9" id="KW-0443">Lipid metabolism</keyword>
<keyword evidence="10" id="KW-0275">Fatty acid biosynthesis</keyword>
<organism evidence="12 13">
    <name type="scientific">Nocardia otitidiscaviarum</name>
    <dbReference type="NCBI Taxonomy" id="1823"/>
    <lineage>
        <taxon>Bacteria</taxon>
        <taxon>Bacillati</taxon>
        <taxon>Actinomycetota</taxon>
        <taxon>Actinomycetes</taxon>
        <taxon>Mycobacteriales</taxon>
        <taxon>Nocardiaceae</taxon>
        <taxon>Nocardia</taxon>
    </lineage>
</organism>
<sequence>MPVQNVLSDRDLLDALAPEVETNLTRHIAAAAGWQPHDHVPWDDGRNFAFLGGIDWDPAQSELSETAKLALTVSVLIADNLPSYHRELGKHLRRGPWWRWVGRWTAEENRHEILIRNYLMVTRAVDPVELERMRMEHMTRGFRRPPMHLLDVLAVCALEETASAVRHRNTEALDENPLVTEIARRIAVDDELQAEFFANLIAAALDRFPDQTMRAIADRIADFRVPEATLTDGRSSDEVLADAGIYDRAKEPELVYAPLLERWNVFGRTDLGETGEQARTELESLRLVVAR</sequence>
<dbReference type="GO" id="GO:0006633">
    <property type="term" value="P:fatty acid biosynthetic process"/>
    <property type="evidence" value="ECO:0007669"/>
    <property type="project" value="UniProtKB-KW"/>
</dbReference>
<evidence type="ECO:0000256" key="1">
    <source>
        <dbReference type="ARBA" id="ARBA00001954"/>
    </source>
</evidence>
<evidence type="ECO:0000256" key="2">
    <source>
        <dbReference type="ARBA" id="ARBA00008749"/>
    </source>
</evidence>
<dbReference type="GO" id="GO:0046872">
    <property type="term" value="F:metal ion binding"/>
    <property type="evidence" value="ECO:0007669"/>
    <property type="project" value="UniProtKB-KW"/>
</dbReference>
<evidence type="ECO:0000256" key="10">
    <source>
        <dbReference type="ARBA" id="ARBA00023160"/>
    </source>
</evidence>
<evidence type="ECO:0000313" key="13">
    <source>
        <dbReference type="Proteomes" id="UP000317039"/>
    </source>
</evidence>
<dbReference type="KEGG" id="nod:FOH10_02495"/>
<feature type="binding site" evidence="11">
    <location>
        <position position="160"/>
    </location>
    <ligand>
        <name>Fe cation</name>
        <dbReference type="ChEBI" id="CHEBI:24875"/>
        <label>2</label>
    </ligand>
</feature>
<comment type="cofactor">
    <cofactor evidence="11">
        <name>Fe cation</name>
        <dbReference type="ChEBI" id="CHEBI:24875"/>
    </cofactor>
    <text evidence="11">Binds 2 iron ions per subunit.</text>
</comment>
<name>A0A516NFU7_9NOCA</name>
<dbReference type="Gene3D" id="1.10.620.20">
    <property type="entry name" value="Ribonucleotide Reductase, subunit A"/>
    <property type="match status" value="1"/>
</dbReference>
<evidence type="ECO:0000256" key="4">
    <source>
        <dbReference type="ARBA" id="ARBA00022516"/>
    </source>
</evidence>
<dbReference type="Proteomes" id="UP000317039">
    <property type="component" value="Chromosome"/>
</dbReference>
<feature type="binding site" evidence="11">
    <location>
        <position position="111"/>
    </location>
    <ligand>
        <name>Fe cation</name>
        <dbReference type="ChEBI" id="CHEBI:24875"/>
        <label>1</label>
    </ligand>
</feature>
<dbReference type="Pfam" id="PF03405">
    <property type="entry name" value="FA_desaturase_2"/>
    <property type="match status" value="1"/>
</dbReference>
<gene>
    <name evidence="12" type="ORF">FOH10_02495</name>
</gene>
<keyword evidence="6" id="KW-0276">Fatty acid metabolism</keyword>
<comment type="cofactor">
    <cofactor evidence="1">
        <name>Fe(2+)</name>
        <dbReference type="ChEBI" id="CHEBI:29033"/>
    </cofactor>
</comment>
<keyword evidence="8 11" id="KW-0408">Iron</keyword>
<evidence type="ECO:0000256" key="3">
    <source>
        <dbReference type="ARBA" id="ARBA00011738"/>
    </source>
</evidence>
<evidence type="ECO:0000256" key="5">
    <source>
        <dbReference type="ARBA" id="ARBA00022723"/>
    </source>
</evidence>
<evidence type="ECO:0000256" key="7">
    <source>
        <dbReference type="ARBA" id="ARBA00023002"/>
    </source>
</evidence>
<accession>A0A516NFU7</accession>
<evidence type="ECO:0000256" key="6">
    <source>
        <dbReference type="ARBA" id="ARBA00022832"/>
    </source>
</evidence>
<feature type="binding site" evidence="11">
    <location>
        <position position="108"/>
    </location>
    <ligand>
        <name>Fe cation</name>
        <dbReference type="ChEBI" id="CHEBI:24875"/>
        <label>1</label>
    </ligand>
</feature>
<dbReference type="InterPro" id="IPR009078">
    <property type="entry name" value="Ferritin-like_SF"/>
</dbReference>
<dbReference type="PANTHER" id="PTHR31155">
    <property type="entry name" value="ACYL- ACYL-CARRIER-PROTEIN DESATURASE-RELATED"/>
    <property type="match status" value="1"/>
</dbReference>
<evidence type="ECO:0000256" key="11">
    <source>
        <dbReference type="PIRSR" id="PIRSR000346-1"/>
    </source>
</evidence>
<feature type="binding site" evidence="11">
    <location>
        <position position="108"/>
    </location>
    <ligand>
        <name>Fe cation</name>
        <dbReference type="ChEBI" id="CHEBI:24875"/>
        <label>2</label>
    </ligand>
</feature>
<dbReference type="PANTHER" id="PTHR31155:SF9">
    <property type="entry name" value="STEAROYL-[ACYL-CARRIER-PROTEIN] 9-DESATURASE 7, CHLOROPLASTIC"/>
    <property type="match status" value="1"/>
</dbReference>
<dbReference type="GO" id="GO:0045300">
    <property type="term" value="F:stearoyl-[ACP] desaturase activity"/>
    <property type="evidence" value="ECO:0007669"/>
    <property type="project" value="InterPro"/>
</dbReference>
<dbReference type="GO" id="GO:0005829">
    <property type="term" value="C:cytosol"/>
    <property type="evidence" value="ECO:0007669"/>
    <property type="project" value="TreeGrafter"/>
</dbReference>